<accession>A0A388TDA9</accession>
<name>A0A388TDA9_TERA1</name>
<protein>
    <submittedName>
        <fullName evidence="1">Uncharacterized protein</fullName>
    </submittedName>
</protein>
<reference evidence="1 2" key="1">
    <citation type="journal article" date="2019" name="ISME J.">
        <title>Genome analyses of uncultured TG2/ZB3 bacteria in 'Margulisbacteria' specifically attached to ectosymbiotic spirochetes of protists in the termite gut.</title>
        <authorList>
            <person name="Utami Y.D."/>
            <person name="Kuwahara H."/>
            <person name="Igai K."/>
            <person name="Murakami T."/>
            <person name="Sugaya K."/>
            <person name="Morikawa T."/>
            <person name="Nagura Y."/>
            <person name="Yuki M."/>
            <person name="Deevong P."/>
            <person name="Inoue T."/>
            <person name="Kihara K."/>
            <person name="Lo N."/>
            <person name="Yamada A."/>
            <person name="Ohkuma M."/>
            <person name="Hongoh Y."/>
        </authorList>
    </citation>
    <scope>NUCLEOTIDE SEQUENCE [LARGE SCALE GENOMIC DNA]</scope>
    <source>
        <strain evidence="1">NkOx7-01</strain>
    </source>
</reference>
<evidence type="ECO:0000313" key="1">
    <source>
        <dbReference type="EMBL" id="GBR74396.1"/>
    </source>
</evidence>
<organism evidence="1 2">
    <name type="scientific">Termititenax aidoneus</name>
    <dbReference type="NCBI Taxonomy" id="2218524"/>
    <lineage>
        <taxon>Bacteria</taxon>
        <taxon>Bacillati</taxon>
        <taxon>Candidatus Margulisiibacteriota</taxon>
        <taxon>Candidatus Termititenacia</taxon>
        <taxon>Candidatus Termititenacales</taxon>
        <taxon>Candidatus Termititenacaceae</taxon>
        <taxon>Candidatus Termititenax</taxon>
    </lineage>
</organism>
<dbReference type="EMBL" id="BGZN01000044">
    <property type="protein sequence ID" value="GBR74396.1"/>
    <property type="molecule type" value="Genomic_DNA"/>
</dbReference>
<evidence type="ECO:0000313" key="2">
    <source>
        <dbReference type="Proteomes" id="UP000269352"/>
    </source>
</evidence>
<comment type="caution">
    <text evidence="1">The sequence shown here is derived from an EMBL/GenBank/DDBJ whole genome shotgun (WGS) entry which is preliminary data.</text>
</comment>
<dbReference type="AlphaFoldDB" id="A0A388TDA9"/>
<gene>
    <name evidence="1" type="ORF">NO1_1580</name>
</gene>
<sequence length="153" mass="16920">MFGKTISATETKTKTQQAAYSSQQVDGNTLIKLRNPDGRIIAGRLYKNPDGGKTILALGGQPLYYAGPAGQNGVYQWFKIDPFSGQKETLQNILALHNFDLTRIALLDTDPETFSDECAFVSARELTALTKRQEESLFAALLDLGKHFVGRFF</sequence>
<keyword evidence="2" id="KW-1185">Reference proteome</keyword>
<dbReference type="Proteomes" id="UP000269352">
    <property type="component" value="Unassembled WGS sequence"/>
</dbReference>
<proteinExistence type="predicted"/>